<dbReference type="Proteomes" id="UP000601099">
    <property type="component" value="Unassembled WGS sequence"/>
</dbReference>
<feature type="transmembrane region" description="Helical" evidence="1">
    <location>
        <begin position="54"/>
        <end position="74"/>
    </location>
</feature>
<feature type="transmembrane region" description="Helical" evidence="1">
    <location>
        <begin position="23"/>
        <end position="42"/>
    </location>
</feature>
<sequence>MSPAVVSATVAVPRQPWIRSARFDGLWILGPPFVALLLVALLPPAFRTTGRMPTLAWLVLVVFIDVAHVYSTLFRTYLDPVRRHRYRTLLWVVPLACYLAGAALYWHSSGWFWRALAYGAVFHFIRQQYGFLRLYSRQETAPDWHRQLDVVLIYAATLYPLLYWHLSAPRNFVWFVAGDFLHYDWPMGRLVLSCLFGLLLMAYLGKEAHAWQRGQAYNVPRNLLLLGTAASWYVGIVLLNGDLAFTLLNVVAHGIPYLALIWVTSQPAGTGRGRARHWWQGRTGVVLFLGLLLGLAYVEEGIWDGLVWREHAPVFGWFQQLPTVSDSLYLALLVPLLALPQATHYVLDGFIWRRNS</sequence>
<feature type="transmembrane region" description="Helical" evidence="1">
    <location>
        <begin position="86"/>
        <end position="105"/>
    </location>
</feature>
<keyword evidence="3" id="KW-1185">Reference proteome</keyword>
<evidence type="ECO:0000313" key="2">
    <source>
        <dbReference type="EMBL" id="MBG8555611.1"/>
    </source>
</evidence>
<protein>
    <submittedName>
        <fullName evidence="2">Uncharacterized protein</fullName>
    </submittedName>
</protein>
<feature type="transmembrane region" description="Helical" evidence="1">
    <location>
        <begin position="186"/>
        <end position="203"/>
    </location>
</feature>
<accession>A0ABS0L652</accession>
<keyword evidence="1" id="KW-1133">Transmembrane helix</keyword>
<dbReference type="EMBL" id="JADWYK010000014">
    <property type="protein sequence ID" value="MBG8555611.1"/>
    <property type="molecule type" value="Genomic_DNA"/>
</dbReference>
<evidence type="ECO:0000313" key="3">
    <source>
        <dbReference type="Proteomes" id="UP000601099"/>
    </source>
</evidence>
<proteinExistence type="predicted"/>
<comment type="caution">
    <text evidence="2">The sequence shown here is derived from an EMBL/GenBank/DDBJ whole genome shotgun (WGS) entry which is preliminary data.</text>
</comment>
<gene>
    <name evidence="2" type="ORF">I5L79_18855</name>
</gene>
<feature type="transmembrane region" description="Helical" evidence="1">
    <location>
        <begin position="245"/>
        <end position="264"/>
    </location>
</feature>
<feature type="transmembrane region" description="Helical" evidence="1">
    <location>
        <begin position="328"/>
        <end position="347"/>
    </location>
</feature>
<feature type="transmembrane region" description="Helical" evidence="1">
    <location>
        <begin position="285"/>
        <end position="308"/>
    </location>
</feature>
<dbReference type="RefSeq" id="WP_196956631.1">
    <property type="nucleotide sequence ID" value="NZ_JADWYK010000014.1"/>
</dbReference>
<feature type="transmembrane region" description="Helical" evidence="1">
    <location>
        <begin position="223"/>
        <end position="239"/>
    </location>
</feature>
<feature type="transmembrane region" description="Helical" evidence="1">
    <location>
        <begin position="148"/>
        <end position="166"/>
    </location>
</feature>
<organism evidence="2 3">
    <name type="scientific">Hymenobacter guriensis</name>
    <dbReference type="NCBI Taxonomy" id="2793065"/>
    <lineage>
        <taxon>Bacteria</taxon>
        <taxon>Pseudomonadati</taxon>
        <taxon>Bacteroidota</taxon>
        <taxon>Cytophagia</taxon>
        <taxon>Cytophagales</taxon>
        <taxon>Hymenobacteraceae</taxon>
        <taxon>Hymenobacter</taxon>
    </lineage>
</organism>
<feature type="transmembrane region" description="Helical" evidence="1">
    <location>
        <begin position="111"/>
        <end position="127"/>
    </location>
</feature>
<name>A0ABS0L652_9BACT</name>
<keyword evidence="1" id="KW-0812">Transmembrane</keyword>
<reference evidence="2 3" key="1">
    <citation type="submission" date="2020-11" db="EMBL/GenBank/DDBJ databases">
        <title>Hymenobacter sp.</title>
        <authorList>
            <person name="Kim M.K."/>
        </authorList>
    </citation>
    <scope>NUCLEOTIDE SEQUENCE [LARGE SCALE GENOMIC DNA]</scope>
    <source>
        <strain evidence="2 3">BT594</strain>
    </source>
</reference>
<evidence type="ECO:0000256" key="1">
    <source>
        <dbReference type="SAM" id="Phobius"/>
    </source>
</evidence>
<keyword evidence="1" id="KW-0472">Membrane</keyword>